<keyword evidence="1" id="KW-0812">Transmembrane</keyword>
<keyword evidence="3" id="KW-1185">Reference proteome</keyword>
<gene>
    <name evidence="2" type="ORF">GCM10007424_03520</name>
</gene>
<accession>A0ABQ1JEE0</accession>
<proteinExistence type="predicted"/>
<evidence type="ECO:0000256" key="1">
    <source>
        <dbReference type="SAM" id="Phobius"/>
    </source>
</evidence>
<dbReference type="Proteomes" id="UP000615760">
    <property type="component" value="Unassembled WGS sequence"/>
</dbReference>
<dbReference type="EMBL" id="BMJE01000001">
    <property type="protein sequence ID" value="GGB66822.1"/>
    <property type="molecule type" value="Genomic_DNA"/>
</dbReference>
<evidence type="ECO:0000313" key="3">
    <source>
        <dbReference type="Proteomes" id="UP000615760"/>
    </source>
</evidence>
<keyword evidence="1" id="KW-1133">Transmembrane helix</keyword>
<evidence type="ECO:0000313" key="2">
    <source>
        <dbReference type="EMBL" id="GGB66822.1"/>
    </source>
</evidence>
<feature type="transmembrane region" description="Helical" evidence="1">
    <location>
        <begin position="56"/>
        <end position="77"/>
    </location>
</feature>
<protein>
    <submittedName>
        <fullName evidence="2">Uncharacterized protein</fullName>
    </submittedName>
</protein>
<reference evidence="3" key="1">
    <citation type="journal article" date="2019" name="Int. J. Syst. Evol. Microbiol.">
        <title>The Global Catalogue of Microorganisms (GCM) 10K type strain sequencing project: providing services to taxonomists for standard genome sequencing and annotation.</title>
        <authorList>
            <consortium name="The Broad Institute Genomics Platform"/>
            <consortium name="The Broad Institute Genome Sequencing Center for Infectious Disease"/>
            <person name="Wu L."/>
            <person name="Ma J."/>
        </authorList>
    </citation>
    <scope>NUCLEOTIDE SEQUENCE [LARGE SCALE GENOMIC DNA]</scope>
    <source>
        <strain evidence="3">CGMCC 1.15461</strain>
    </source>
</reference>
<sequence>MNNKILPIILIIIFAIFLSFDNEIVFYLQAIIVIFMVTMSIIKLKRLYTINKIDKFIFGATLIVLVFLTITILYFLYKKYLK</sequence>
<keyword evidence="1" id="KW-0472">Membrane</keyword>
<comment type="caution">
    <text evidence="2">The sequence shown here is derived from an EMBL/GenBank/DDBJ whole genome shotgun (WGS) entry which is preliminary data.</text>
</comment>
<feature type="transmembrane region" description="Helical" evidence="1">
    <location>
        <begin position="26"/>
        <end position="44"/>
    </location>
</feature>
<organism evidence="2 3">
    <name type="scientific">Flavobacterium suaedae</name>
    <dbReference type="NCBI Taxonomy" id="1767027"/>
    <lineage>
        <taxon>Bacteria</taxon>
        <taxon>Pseudomonadati</taxon>
        <taxon>Bacteroidota</taxon>
        <taxon>Flavobacteriia</taxon>
        <taxon>Flavobacteriales</taxon>
        <taxon>Flavobacteriaceae</taxon>
        <taxon>Flavobacterium</taxon>
    </lineage>
</organism>
<name>A0ABQ1JEE0_9FLAO</name>
<feature type="transmembrane region" description="Helical" evidence="1">
    <location>
        <begin position="5"/>
        <end position="20"/>
    </location>
</feature>